<dbReference type="Proteomes" id="UP001300096">
    <property type="component" value="Unassembled WGS sequence"/>
</dbReference>
<dbReference type="EMBL" id="JAHWXN010000001">
    <property type="protein sequence ID" value="MCK2035939.1"/>
    <property type="molecule type" value="Genomic_DNA"/>
</dbReference>
<keyword evidence="2" id="KW-1133">Transmembrane helix</keyword>
<dbReference type="RefSeq" id="WP_247629337.1">
    <property type="nucleotide sequence ID" value="NZ_JAHWXN010000001.1"/>
</dbReference>
<protein>
    <recommendedName>
        <fullName evidence="5">SHOCT domain-containing protein</fullName>
    </recommendedName>
</protein>
<keyword evidence="4" id="KW-1185">Reference proteome</keyword>
<keyword evidence="2" id="KW-0812">Transmembrane</keyword>
<evidence type="ECO:0000313" key="4">
    <source>
        <dbReference type="Proteomes" id="UP001300096"/>
    </source>
</evidence>
<evidence type="ECO:0000256" key="2">
    <source>
        <dbReference type="SAM" id="Phobius"/>
    </source>
</evidence>
<feature type="transmembrane region" description="Helical" evidence="2">
    <location>
        <begin position="126"/>
        <end position="146"/>
    </location>
</feature>
<accession>A0ABT0FE40</accession>
<keyword evidence="2" id="KW-0472">Membrane</keyword>
<organism evidence="3 4">
    <name type="scientific">Microbacterium croceum</name>
    <dbReference type="NCBI Taxonomy" id="2851645"/>
    <lineage>
        <taxon>Bacteria</taxon>
        <taxon>Bacillati</taxon>
        <taxon>Actinomycetota</taxon>
        <taxon>Actinomycetes</taxon>
        <taxon>Micrococcales</taxon>
        <taxon>Microbacteriaceae</taxon>
        <taxon>Microbacterium</taxon>
    </lineage>
</organism>
<proteinExistence type="predicted"/>
<feature type="region of interest" description="Disordered" evidence="1">
    <location>
        <begin position="19"/>
        <end position="62"/>
    </location>
</feature>
<comment type="caution">
    <text evidence="3">The sequence shown here is derived from an EMBL/GenBank/DDBJ whole genome shotgun (WGS) entry which is preliminary data.</text>
</comment>
<evidence type="ECO:0008006" key="5">
    <source>
        <dbReference type="Google" id="ProtNLM"/>
    </source>
</evidence>
<gene>
    <name evidence="3" type="ORF">KZC51_07300</name>
</gene>
<name>A0ABT0FE40_9MICO</name>
<sequence length="420" mass="44372">MPDDDEVIELRALQARAYGRGGGLTAAEAERLDRLTRRRPQQSGAETTATPQAPATAAHDGEPVAVGETLADTTVIQEQAERSGQDIAAGFAERSDDRAAVPPERAVAGRGHSVGARALLRGQWRVVTVAAVVLLAIGVGAGWALFGTRSDDIPLTDEQQQRRAELSEKGGYDEGSVRAIGQDDDALVWYGTRNDGENVCLVLDVGAETGQSCQHSGDLSTGVFGLSAVTTIPGEGDSSSNTVMAYLMYSTSGVPLVSIQRWDESGLFLAQFAGEERERAKELVDGEQAMNLTIVGYFRDAPVWLIDRWSGNGSETCLIVDGAAGQSTCRPSEDALSDGIAVYVSDDEVVPGREIDASTIWSLEVGYTPNQTPYLTIIRDPESISVSTDGEMWFDGSASGLGGDDGDSIDVVPPSSDAKG</sequence>
<feature type="compositionally biased region" description="Low complexity" evidence="1">
    <location>
        <begin position="45"/>
        <end position="58"/>
    </location>
</feature>
<evidence type="ECO:0000313" key="3">
    <source>
        <dbReference type="EMBL" id="MCK2035939.1"/>
    </source>
</evidence>
<reference evidence="3 4" key="1">
    <citation type="submission" date="2021-06" db="EMBL/GenBank/DDBJ databases">
        <title>Genome-based taxonomic framework of Microbacterium strains isolated from marine environment, the description of four new species and reclassification of four preexisting species.</title>
        <authorList>
            <person name="Lee S.D."/>
            <person name="Kim S.-M."/>
            <person name="Byeon Y.-S."/>
            <person name="Yang H.L."/>
            <person name="Kim I.S."/>
        </authorList>
    </citation>
    <scope>NUCLEOTIDE SEQUENCE [LARGE SCALE GENOMIC DNA]</scope>
    <source>
        <strain evidence="3 4">SSW1-49</strain>
    </source>
</reference>
<feature type="region of interest" description="Disordered" evidence="1">
    <location>
        <begin position="395"/>
        <end position="420"/>
    </location>
</feature>
<evidence type="ECO:0000256" key="1">
    <source>
        <dbReference type="SAM" id="MobiDB-lite"/>
    </source>
</evidence>
<feature type="compositionally biased region" description="Low complexity" evidence="1">
    <location>
        <begin position="409"/>
        <end position="420"/>
    </location>
</feature>